<evidence type="ECO:0000256" key="4">
    <source>
        <dbReference type="ARBA" id="ARBA00023263"/>
    </source>
</evidence>
<sequence>MPIGADMNKLFLIGGISTLLFSQSALAEFRALFNELSHTVNEPIYVSRTAPIGSEVGTIDLGSYTAWSWSNITDEVQVGIYLPETYGSKQYYNNRYIKEINNSGVGYALHGTVSTPCTGSAYVDGINTIDGNNANRMICSTTQSSGVYTVSLKLVFYKLKDNVKTQVLPASRAAMLIIYNNGFQTSDSYGNMEPKVSIGPVNIISTGCEVLNKNILVPFNKIDKSSFSGVGSVSPNSVKDFQINLSCDPVSPIKITFTGTPVNNSMTPGTIALNNPTDVNTAKGYGIQVKYKNDPIKINQMMTIEEKNVSSENYSIPLQAAYIQTSNDTQAGQANGTLQFNLQYH</sequence>
<dbReference type="GO" id="GO:0043709">
    <property type="term" value="P:cell adhesion involved in single-species biofilm formation"/>
    <property type="evidence" value="ECO:0007669"/>
    <property type="project" value="TreeGrafter"/>
</dbReference>
<keyword evidence="4" id="KW-0281">Fimbrium</keyword>
<evidence type="ECO:0000256" key="1">
    <source>
        <dbReference type="ARBA" id="ARBA00004561"/>
    </source>
</evidence>
<dbReference type="Gene3D" id="2.60.40.1090">
    <property type="entry name" value="Fimbrial-type adhesion domain"/>
    <property type="match status" value="1"/>
</dbReference>
<dbReference type="EMBL" id="ABJD02000101">
    <property type="protein sequence ID" value="EDU59267.1"/>
    <property type="molecule type" value="Genomic_DNA"/>
</dbReference>
<comment type="similarity">
    <text evidence="2">Belongs to the fimbrial protein family.</text>
</comment>
<evidence type="ECO:0000313" key="6">
    <source>
        <dbReference type="EMBL" id="EDU59267.1"/>
    </source>
</evidence>
<organism evidence="6 7">
    <name type="scientific">Providencia stuartii ATCC 25827</name>
    <dbReference type="NCBI Taxonomy" id="471874"/>
    <lineage>
        <taxon>Bacteria</taxon>
        <taxon>Pseudomonadati</taxon>
        <taxon>Pseudomonadota</taxon>
        <taxon>Gammaproteobacteria</taxon>
        <taxon>Enterobacterales</taxon>
        <taxon>Morganellaceae</taxon>
        <taxon>Providencia</taxon>
    </lineage>
</organism>
<gene>
    <name evidence="6" type="ORF">PROSTU_02456</name>
</gene>
<dbReference type="SUPFAM" id="SSF49401">
    <property type="entry name" value="Bacterial adhesins"/>
    <property type="match status" value="1"/>
</dbReference>
<dbReference type="InterPro" id="IPR008966">
    <property type="entry name" value="Adhesion_dom_sf"/>
</dbReference>
<comment type="subcellular location">
    <subcellularLocation>
        <location evidence="1">Fimbrium</location>
    </subcellularLocation>
</comment>
<keyword evidence="3" id="KW-0732">Signal</keyword>
<dbReference type="PANTHER" id="PTHR33420:SF3">
    <property type="entry name" value="FIMBRIAL SUBUNIT ELFA"/>
    <property type="match status" value="1"/>
</dbReference>
<protein>
    <submittedName>
        <fullName evidence="6">Fimbrial protein</fullName>
    </submittedName>
</protein>
<dbReference type="InterPro" id="IPR050263">
    <property type="entry name" value="Bact_Fimbrial_Adh_Pro"/>
</dbReference>
<proteinExistence type="inferred from homology"/>
<dbReference type="Proteomes" id="UP000004506">
    <property type="component" value="Unassembled WGS sequence"/>
</dbReference>
<comment type="caution">
    <text evidence="6">The sequence shown here is derived from an EMBL/GenBank/DDBJ whole genome shotgun (WGS) entry which is preliminary data.</text>
</comment>
<feature type="domain" description="Fimbrial-type adhesion" evidence="5">
    <location>
        <begin position="203"/>
        <end position="344"/>
    </location>
</feature>
<dbReference type="InterPro" id="IPR036937">
    <property type="entry name" value="Adhesion_dom_fimbrial_sf"/>
</dbReference>
<name>A0AA87CQW1_PROST</name>
<evidence type="ECO:0000313" key="7">
    <source>
        <dbReference type="Proteomes" id="UP000004506"/>
    </source>
</evidence>
<dbReference type="Pfam" id="PF00419">
    <property type="entry name" value="Fimbrial"/>
    <property type="match status" value="1"/>
</dbReference>
<evidence type="ECO:0000256" key="2">
    <source>
        <dbReference type="ARBA" id="ARBA00006671"/>
    </source>
</evidence>
<reference evidence="6 7" key="3">
    <citation type="submission" date="2008-05" db="EMBL/GenBank/DDBJ databases">
        <authorList>
            <person name="Fulton L."/>
            <person name="Clifton S."/>
            <person name="Fulton B."/>
            <person name="Xu J."/>
            <person name="Minx P."/>
            <person name="Pepin K.H."/>
            <person name="Johnson M."/>
            <person name="Thiruvilangam P."/>
            <person name="Bhonagiri V."/>
            <person name="Nash W.E."/>
            <person name="Mardis E.R."/>
            <person name="Wilson R.K."/>
        </authorList>
    </citation>
    <scope>NUCLEOTIDE SEQUENCE [LARGE SCALE GENOMIC DNA]</scope>
    <source>
        <strain evidence="6 7">ATCC 25827</strain>
    </source>
</reference>
<dbReference type="InterPro" id="IPR000259">
    <property type="entry name" value="Adhesion_dom_fimbrial"/>
</dbReference>
<dbReference type="AlphaFoldDB" id="A0AA87CQW1"/>
<evidence type="ECO:0000259" key="5">
    <source>
        <dbReference type="Pfam" id="PF00419"/>
    </source>
</evidence>
<dbReference type="PANTHER" id="PTHR33420">
    <property type="entry name" value="FIMBRIAL SUBUNIT ELFA-RELATED"/>
    <property type="match status" value="1"/>
</dbReference>
<reference evidence="7" key="2">
    <citation type="submission" date="2008-04" db="EMBL/GenBank/DDBJ databases">
        <title>Draft genome sequence of Providencia stuartii(ATCC 25827).</title>
        <authorList>
            <person name="Sudarsanam P."/>
            <person name="Ley R."/>
            <person name="Guruge J."/>
            <person name="Turnbaugh P.J."/>
            <person name="Mahowald M."/>
            <person name="Liep D."/>
            <person name="Gordon J."/>
        </authorList>
    </citation>
    <scope>NUCLEOTIDE SEQUENCE [LARGE SCALE GENOMIC DNA]</scope>
    <source>
        <strain evidence="7">ATCC 25827</strain>
    </source>
</reference>
<evidence type="ECO:0000256" key="3">
    <source>
        <dbReference type="ARBA" id="ARBA00022729"/>
    </source>
</evidence>
<reference evidence="7" key="1">
    <citation type="submission" date="2008-04" db="EMBL/GenBank/DDBJ databases">
        <title>Draft genome sequence of Providencia stuartii (ATCC 25827).</title>
        <authorList>
            <person name="Sudarsanam P."/>
            <person name="Ley R."/>
            <person name="Guruge J."/>
            <person name="Turnbaugh P.J."/>
            <person name="Mahowald M."/>
            <person name="Liep D."/>
            <person name="Gordon J."/>
        </authorList>
    </citation>
    <scope>NUCLEOTIDE SEQUENCE [LARGE SCALE GENOMIC DNA]</scope>
    <source>
        <strain evidence="7">ATCC 25827</strain>
    </source>
</reference>
<dbReference type="GO" id="GO:0009289">
    <property type="term" value="C:pilus"/>
    <property type="evidence" value="ECO:0007669"/>
    <property type="project" value="UniProtKB-SubCell"/>
</dbReference>
<accession>A0AA87CQW1</accession>